<protein>
    <submittedName>
        <fullName evidence="3">tRNA 2-selenouridine(34) synthase MnmH</fullName>
    </submittedName>
</protein>
<reference evidence="3" key="1">
    <citation type="submission" date="2020-11" db="EMBL/GenBank/DDBJ databases">
        <title>Bacterial whole genome sequence for Caenimonas sp. DR4.4.</title>
        <authorList>
            <person name="Le V."/>
            <person name="Ko S.-R."/>
            <person name="Ahn C.-Y."/>
            <person name="Oh H.-M."/>
        </authorList>
    </citation>
    <scope>NUCLEOTIDE SEQUENCE</scope>
    <source>
        <strain evidence="3">DR4.4</strain>
    </source>
</reference>
<sequence length="354" mass="38756">MSVRMIPAAEAIGRLDDFSSIIDARSEDEFALDHLPGAVSWPSLDNEERKLVGTLYAQVSPFEAQKRGAALVAKNIARHIEAHVMDKPRTWQPLAYCWRGGKRSGSLALVLGQIGFKVSVIEGGYKAFRTAVLAALPDLAARLDYRVVCGPTGSGKTRLLHALAAEGAQVLDLEALASHRSSVLGLIPGQAQPSQKRYDTLVWDAMRRFDPSRPVYVESESRKVGNVAVPDALIARMRASPCLSLELAHEERVALLMEDYDFFVTDTALFQERLSALTELRGKAVVEAWQAQAAAGRAEDVVRELLLKHYDPGYAASMARNFREFPRATPVVPVDRSPAAMAALARDILQAQGR</sequence>
<dbReference type="NCBIfam" id="NF008752">
    <property type="entry name" value="PRK11784.1-4"/>
    <property type="match status" value="1"/>
</dbReference>
<dbReference type="GO" id="GO:0002098">
    <property type="term" value="P:tRNA wobble uridine modification"/>
    <property type="evidence" value="ECO:0007669"/>
    <property type="project" value="InterPro"/>
</dbReference>
<dbReference type="RefSeq" id="WP_196984793.1">
    <property type="nucleotide sequence ID" value="NZ_JADWYS010000001.1"/>
</dbReference>
<dbReference type="Pfam" id="PF00581">
    <property type="entry name" value="Rhodanese"/>
    <property type="match status" value="1"/>
</dbReference>
<dbReference type="InterPro" id="IPR017582">
    <property type="entry name" value="SelU"/>
</dbReference>
<dbReference type="InterPro" id="IPR036873">
    <property type="entry name" value="Rhodanese-like_dom_sf"/>
</dbReference>
<dbReference type="PANTHER" id="PTHR30401">
    <property type="entry name" value="TRNA 2-SELENOURIDINE SYNTHASE"/>
    <property type="match status" value="1"/>
</dbReference>
<dbReference type="InterPro" id="IPR027417">
    <property type="entry name" value="P-loop_NTPase"/>
</dbReference>
<dbReference type="AlphaFoldDB" id="A0A931H1H2"/>
<dbReference type="SUPFAM" id="SSF52821">
    <property type="entry name" value="Rhodanese/Cell cycle control phosphatase"/>
    <property type="match status" value="1"/>
</dbReference>
<feature type="domain" description="Rhodanese" evidence="2">
    <location>
        <begin position="21"/>
        <end position="137"/>
    </location>
</feature>
<dbReference type="Gene3D" id="3.40.250.10">
    <property type="entry name" value="Rhodanese-like domain"/>
    <property type="match status" value="1"/>
</dbReference>
<dbReference type="Proteomes" id="UP000651050">
    <property type="component" value="Unassembled WGS sequence"/>
</dbReference>
<gene>
    <name evidence="3" type="primary">mnmH</name>
    <name evidence="3" type="ORF">I5803_02240</name>
</gene>
<dbReference type="InterPro" id="IPR058840">
    <property type="entry name" value="AAA_SelU"/>
</dbReference>
<dbReference type="PROSITE" id="PS50206">
    <property type="entry name" value="RHODANESE_3"/>
    <property type="match status" value="1"/>
</dbReference>
<evidence type="ECO:0000313" key="4">
    <source>
        <dbReference type="Proteomes" id="UP000651050"/>
    </source>
</evidence>
<keyword evidence="4" id="KW-1185">Reference proteome</keyword>
<dbReference type="NCBIfam" id="TIGR03167">
    <property type="entry name" value="tRNA_sel_U_synt"/>
    <property type="match status" value="1"/>
</dbReference>
<evidence type="ECO:0000313" key="3">
    <source>
        <dbReference type="EMBL" id="MBG9386832.1"/>
    </source>
</evidence>
<keyword evidence="1" id="KW-0711">Selenium</keyword>
<dbReference type="Pfam" id="PF26341">
    <property type="entry name" value="AAA_SelU"/>
    <property type="match status" value="1"/>
</dbReference>
<organism evidence="3 4">
    <name type="scientific">Caenimonas aquaedulcis</name>
    <dbReference type="NCBI Taxonomy" id="2793270"/>
    <lineage>
        <taxon>Bacteria</taxon>
        <taxon>Pseudomonadati</taxon>
        <taxon>Pseudomonadota</taxon>
        <taxon>Betaproteobacteria</taxon>
        <taxon>Burkholderiales</taxon>
        <taxon>Comamonadaceae</taxon>
        <taxon>Caenimonas</taxon>
    </lineage>
</organism>
<dbReference type="EMBL" id="JADWYS010000001">
    <property type="protein sequence ID" value="MBG9386832.1"/>
    <property type="molecule type" value="Genomic_DNA"/>
</dbReference>
<name>A0A931H1H2_9BURK</name>
<dbReference type="NCBIfam" id="NF008750">
    <property type="entry name" value="PRK11784.1-2"/>
    <property type="match status" value="1"/>
</dbReference>
<proteinExistence type="predicted"/>
<dbReference type="InterPro" id="IPR001763">
    <property type="entry name" value="Rhodanese-like_dom"/>
</dbReference>
<dbReference type="PANTHER" id="PTHR30401:SF0">
    <property type="entry name" value="TRNA 2-SELENOURIDINE SYNTHASE"/>
    <property type="match status" value="1"/>
</dbReference>
<evidence type="ECO:0000259" key="2">
    <source>
        <dbReference type="PROSITE" id="PS50206"/>
    </source>
</evidence>
<dbReference type="GO" id="GO:0043828">
    <property type="term" value="F:tRNA 2-selenouridine synthase activity"/>
    <property type="evidence" value="ECO:0007669"/>
    <property type="project" value="InterPro"/>
</dbReference>
<accession>A0A931H1H2</accession>
<evidence type="ECO:0000256" key="1">
    <source>
        <dbReference type="ARBA" id="ARBA00023266"/>
    </source>
</evidence>
<comment type="caution">
    <text evidence="3">The sequence shown here is derived from an EMBL/GenBank/DDBJ whole genome shotgun (WGS) entry which is preliminary data.</text>
</comment>
<dbReference type="SUPFAM" id="SSF52540">
    <property type="entry name" value="P-loop containing nucleoside triphosphate hydrolases"/>
    <property type="match status" value="1"/>
</dbReference>
<dbReference type="SMART" id="SM00450">
    <property type="entry name" value="RHOD"/>
    <property type="match status" value="1"/>
</dbReference>